<sequence>MARVLAKKNIAKAIVLAGDEPAEKAQDKLPDGHMRLYSYFKPGLKAGLYGIEAKQYIEAKHDDGDENLSVWNYAGSLPDGKPIDLILNPTTPVLRQEFSVQAPQFNLDPKLINTFYPPSGHQDEGRILPHIVFNDPHVPWLREAGVSYSFLSDPIDPSTTPGPSGRNLVPWMALIAFDPSELQVSETDAVEIGLSVPSKPETGIQSYIPSKLPANGAFQMKVGEYLSKITAHRIYYEAGYEGDGEADFEDLKIDADMTNVIFPQKSLIKQILGSKTTSDIPSAVPAGEDRIFEGQKMMAHVRHVNTIGFPDAGVEEEGYYSVVISSRTGEVHSSAPAPQVVHLVSLEHYDSTLMHPKSSFPSLADTDRVGLISLYSWTYTCIPESVNFTDTMKAIASDAQFLKPPQTSLANLLTAKQNTPAQQQAAKLLHDRLNKSYTLSRWRTATGEETVAFNRGPLVAGPTPIVPSKAKNWPKLSMTGKDYQIFDRDLGITDLTYSSAWSLGKLAAISDSPFNAALLRFRSLVWTKASSNTRMLANNIAQPAAVFMNAHSAIDTAHALPGTFSGGVTRINPHSTDAVAPSLSSPEVAPIFAKAIQLAVDRYSSSVDGESLYNDFHLAQAANADWELILNWISDCLYLAHIPAHYLFPEPSHIRATPSIKQDIVPNLPPEALRFFYIDHAWIDCFIDGALSCANHLEPDYDSTRLRVKEVYNYYLSSNIHPLEGVSPPVPRFGFVFRSSVVKAIPDLKITVTCWLFDAKNSVFVEDTNKPPRNPVLRLTKMDEFTILCLLDCLPEEINEIKIAQPPHQQRYAMGESLKPAADGSITAELLVRMLYTSKNDAPEGTGEHGEWKLLPDGVDPPGATDLNEQPSPADQKSYYNDKTRCINPVAITQSVNDILQRSKKYPKMYIDDVPNSCVLGMELSDPAYSLTIHQPKATPPGNDNYLPPTRTTDFDKWRRALWLGTTPDPQPHDPLGTLSTANLPSQPLILSTTPDDPNKITLPDTGILPSIPRLPDPPRLNSSSITTLPPFKTTSTPGPGQISSAQFTLLIHVDYRPPPPTPLLANNGQPVYAPLDYLPTDTKYLYDIIIAIRRKNPNLSPGYKLSELRIEMPISPDDKDLPNSHNIVREPMFKMGGYKGPGARMVRNQRFVPTLYNSTDAAGLPVLGIKLIPRSGRQDATIQLLNDKRTDEASVRLAEVEIAPIRQSINVAVAQIDGSGKGLNQVKNEGRGIVKLVLRETYVMGDGTFSTVITDGEVNPVQRGRQPDLALVCVKKIGGDKDLFDNDV</sequence>
<feature type="compositionally biased region" description="Polar residues" evidence="1">
    <location>
        <begin position="867"/>
        <end position="879"/>
    </location>
</feature>
<organism evidence="2 3">
    <name type="scientific">Phialocephala subalpina</name>
    <dbReference type="NCBI Taxonomy" id="576137"/>
    <lineage>
        <taxon>Eukaryota</taxon>
        <taxon>Fungi</taxon>
        <taxon>Dikarya</taxon>
        <taxon>Ascomycota</taxon>
        <taxon>Pezizomycotina</taxon>
        <taxon>Leotiomycetes</taxon>
        <taxon>Helotiales</taxon>
        <taxon>Mollisiaceae</taxon>
        <taxon>Phialocephala</taxon>
        <taxon>Phialocephala fortinii species complex</taxon>
    </lineage>
</organism>
<feature type="region of interest" description="Disordered" evidence="1">
    <location>
        <begin position="841"/>
        <end position="880"/>
    </location>
</feature>
<dbReference type="STRING" id="576137.A0A1L7WIZ2"/>
<feature type="region of interest" description="Disordered" evidence="1">
    <location>
        <begin position="992"/>
        <end position="1021"/>
    </location>
</feature>
<dbReference type="Proteomes" id="UP000184330">
    <property type="component" value="Unassembled WGS sequence"/>
</dbReference>
<accession>A0A1L7WIZ2</accession>
<evidence type="ECO:0000313" key="3">
    <source>
        <dbReference type="Proteomes" id="UP000184330"/>
    </source>
</evidence>
<name>A0A1L7WIZ2_9HELO</name>
<keyword evidence="3" id="KW-1185">Reference proteome</keyword>
<evidence type="ECO:0000313" key="2">
    <source>
        <dbReference type="EMBL" id="CZR52730.1"/>
    </source>
</evidence>
<proteinExistence type="predicted"/>
<evidence type="ECO:0000256" key="1">
    <source>
        <dbReference type="SAM" id="MobiDB-lite"/>
    </source>
</evidence>
<dbReference type="OrthoDB" id="3029913at2759"/>
<reference evidence="2 3" key="1">
    <citation type="submission" date="2016-03" db="EMBL/GenBank/DDBJ databases">
        <authorList>
            <person name="Ploux O."/>
        </authorList>
    </citation>
    <scope>NUCLEOTIDE SEQUENCE [LARGE SCALE GENOMIC DNA]</scope>
    <source>
        <strain evidence="2 3">UAMH 11012</strain>
    </source>
</reference>
<gene>
    <name evidence="2" type="ORF">PAC_02607</name>
</gene>
<protein>
    <submittedName>
        <fullName evidence="2">Uncharacterized protein</fullName>
    </submittedName>
</protein>
<dbReference type="EMBL" id="FJOG01000003">
    <property type="protein sequence ID" value="CZR52730.1"/>
    <property type="molecule type" value="Genomic_DNA"/>
</dbReference>